<organism evidence="2 3">
    <name type="scientific">Actinoplanes regularis</name>
    <dbReference type="NCBI Taxonomy" id="52697"/>
    <lineage>
        <taxon>Bacteria</taxon>
        <taxon>Bacillati</taxon>
        <taxon>Actinomycetota</taxon>
        <taxon>Actinomycetes</taxon>
        <taxon>Micromonosporales</taxon>
        <taxon>Micromonosporaceae</taxon>
        <taxon>Actinoplanes</taxon>
    </lineage>
</organism>
<dbReference type="OrthoDB" id="9793623at2"/>
<gene>
    <name evidence="2" type="ORF">SAMN06264365_107382</name>
</gene>
<dbReference type="Pfam" id="PF10263">
    <property type="entry name" value="SprT-like"/>
    <property type="match status" value="1"/>
</dbReference>
<sequence>MNLTEARELALGLMARHGLTRWRLTFDDAKTRAGVCRADRREIGLSRRLIALYSPAEVTETVLHEIAHALAGPGHGHDAVWRATAIRIGCSGRRCVPAEAPRIDGDWVGVCRSGHRTSAHRQPIRVRSCRECSPRFDRTAVFAWTYRGLPAPVHPGYAAELSRLQSPAPSGRPGVGDRVRLKGGGKYGGLVGTVVKQGRTRYQVQTRAGVLGAPFTLVEPA</sequence>
<evidence type="ECO:0000259" key="1">
    <source>
        <dbReference type="SMART" id="SM00731"/>
    </source>
</evidence>
<dbReference type="AlphaFoldDB" id="A0A239AJA2"/>
<evidence type="ECO:0000313" key="3">
    <source>
        <dbReference type="Proteomes" id="UP000198415"/>
    </source>
</evidence>
<proteinExistence type="predicted"/>
<evidence type="ECO:0000313" key="2">
    <source>
        <dbReference type="EMBL" id="SNR95619.1"/>
    </source>
</evidence>
<dbReference type="SMART" id="SM00731">
    <property type="entry name" value="SprT"/>
    <property type="match status" value="1"/>
</dbReference>
<dbReference type="InterPro" id="IPR006640">
    <property type="entry name" value="SprT-like_domain"/>
</dbReference>
<dbReference type="Proteomes" id="UP000198415">
    <property type="component" value="Unassembled WGS sequence"/>
</dbReference>
<dbReference type="EMBL" id="FZNR01000007">
    <property type="protein sequence ID" value="SNR95619.1"/>
    <property type="molecule type" value="Genomic_DNA"/>
</dbReference>
<keyword evidence="3" id="KW-1185">Reference proteome</keyword>
<dbReference type="GO" id="GO:0006950">
    <property type="term" value="P:response to stress"/>
    <property type="evidence" value="ECO:0007669"/>
    <property type="project" value="UniProtKB-ARBA"/>
</dbReference>
<protein>
    <submittedName>
        <fullName evidence="2">SprT-like family protein</fullName>
    </submittedName>
</protein>
<reference evidence="2 3" key="1">
    <citation type="submission" date="2017-06" db="EMBL/GenBank/DDBJ databases">
        <authorList>
            <person name="Kim H.J."/>
            <person name="Triplett B.A."/>
        </authorList>
    </citation>
    <scope>NUCLEOTIDE SEQUENCE [LARGE SCALE GENOMIC DNA]</scope>
    <source>
        <strain evidence="2 3">DSM 43151</strain>
    </source>
</reference>
<name>A0A239AJA2_9ACTN</name>
<feature type="domain" description="SprT-like" evidence="1">
    <location>
        <begin position="1"/>
        <end position="139"/>
    </location>
</feature>
<accession>A0A239AJA2</accession>
<dbReference type="RefSeq" id="WP_089294922.1">
    <property type="nucleotide sequence ID" value="NZ_BOMU01000119.1"/>
</dbReference>